<dbReference type="Proteomes" id="UP000789759">
    <property type="component" value="Unassembled WGS sequence"/>
</dbReference>
<protein>
    <submittedName>
        <fullName evidence="1">22965_t:CDS:1</fullName>
    </submittedName>
</protein>
<sequence length="116" mass="13736">MRGGIAKALYQRDFEEIKSFFNYSKDLVRSEEALRTILPNASEDDIKKYDEQLNKVDYLDPVIIISPNQNWIRQIIKCVTELYTVRRNIRRLYPNAFFNPDAQPRQEPIGKAWLLT</sequence>
<comment type="caution">
    <text evidence="1">The sequence shown here is derived from an EMBL/GenBank/DDBJ whole genome shotgun (WGS) entry which is preliminary data.</text>
</comment>
<evidence type="ECO:0000313" key="1">
    <source>
        <dbReference type="EMBL" id="CAG8647708.1"/>
    </source>
</evidence>
<dbReference type="OrthoDB" id="2307319at2759"/>
<dbReference type="AlphaFoldDB" id="A0A9N9DSW6"/>
<name>A0A9N9DSW6_9GLOM</name>
<evidence type="ECO:0000313" key="2">
    <source>
        <dbReference type="Proteomes" id="UP000789759"/>
    </source>
</evidence>
<accession>A0A9N9DSW6</accession>
<reference evidence="1" key="1">
    <citation type="submission" date="2021-06" db="EMBL/GenBank/DDBJ databases">
        <authorList>
            <person name="Kallberg Y."/>
            <person name="Tangrot J."/>
            <person name="Rosling A."/>
        </authorList>
    </citation>
    <scope>NUCLEOTIDE SEQUENCE</scope>
    <source>
        <strain evidence="1">FL966</strain>
    </source>
</reference>
<organism evidence="1 2">
    <name type="scientific">Cetraspora pellucida</name>
    <dbReference type="NCBI Taxonomy" id="1433469"/>
    <lineage>
        <taxon>Eukaryota</taxon>
        <taxon>Fungi</taxon>
        <taxon>Fungi incertae sedis</taxon>
        <taxon>Mucoromycota</taxon>
        <taxon>Glomeromycotina</taxon>
        <taxon>Glomeromycetes</taxon>
        <taxon>Diversisporales</taxon>
        <taxon>Gigasporaceae</taxon>
        <taxon>Cetraspora</taxon>
    </lineage>
</organism>
<keyword evidence="2" id="KW-1185">Reference proteome</keyword>
<gene>
    <name evidence="1" type="ORF">CPELLU_LOCUS9177</name>
</gene>
<proteinExistence type="predicted"/>
<dbReference type="EMBL" id="CAJVQA010006866">
    <property type="protein sequence ID" value="CAG8647708.1"/>
    <property type="molecule type" value="Genomic_DNA"/>
</dbReference>